<reference evidence="2" key="1">
    <citation type="submission" date="2022-06" db="EMBL/GenBank/DDBJ databases">
        <title>Isolation of gut microbiota from human fecal samples.</title>
        <authorList>
            <person name="Pamer E.G."/>
            <person name="Barat B."/>
            <person name="Waligurski E."/>
            <person name="Medina S."/>
            <person name="Paddock L."/>
            <person name="Mostad J."/>
        </authorList>
    </citation>
    <scope>NUCLEOTIDE SEQUENCE</scope>
    <source>
        <strain evidence="2">DFI.6.24</strain>
    </source>
</reference>
<name>A0AAP2UIB1_9FIRM</name>
<evidence type="ECO:0000313" key="3">
    <source>
        <dbReference type="Proteomes" id="UP001204814"/>
    </source>
</evidence>
<evidence type="ECO:0000256" key="1">
    <source>
        <dbReference type="SAM" id="MobiDB-lite"/>
    </source>
</evidence>
<sequence length="62" mass="7124">MIIVSIQSTFLNTLFYLALTIDIRYDEDDFELNVTISAPSTNNEDQDTTDTTDDDQEIDEED</sequence>
<evidence type="ECO:0000313" key="2">
    <source>
        <dbReference type="EMBL" id="MCQ5063215.1"/>
    </source>
</evidence>
<proteinExistence type="predicted"/>
<accession>A0AAP2UIB1</accession>
<dbReference type="EMBL" id="JANGBO010000034">
    <property type="protein sequence ID" value="MCQ5063215.1"/>
    <property type="molecule type" value="Genomic_DNA"/>
</dbReference>
<organism evidence="2 3">
    <name type="scientific">Faecalibacillus intestinalis</name>
    <dbReference type="NCBI Taxonomy" id="1982626"/>
    <lineage>
        <taxon>Bacteria</taxon>
        <taxon>Bacillati</taxon>
        <taxon>Bacillota</taxon>
        <taxon>Erysipelotrichia</taxon>
        <taxon>Erysipelotrichales</taxon>
        <taxon>Coprobacillaceae</taxon>
        <taxon>Faecalibacillus</taxon>
    </lineage>
</organism>
<dbReference type="AlphaFoldDB" id="A0AAP2UIB1"/>
<dbReference type="RefSeq" id="WP_227398551.1">
    <property type="nucleotide sequence ID" value="NZ_JAJDLC010000046.1"/>
</dbReference>
<feature type="compositionally biased region" description="Acidic residues" evidence="1">
    <location>
        <begin position="44"/>
        <end position="62"/>
    </location>
</feature>
<gene>
    <name evidence="2" type="ORF">NE542_15485</name>
</gene>
<dbReference type="Proteomes" id="UP001204814">
    <property type="component" value="Unassembled WGS sequence"/>
</dbReference>
<protein>
    <submittedName>
        <fullName evidence="2">Uncharacterized protein</fullName>
    </submittedName>
</protein>
<feature type="region of interest" description="Disordered" evidence="1">
    <location>
        <begin position="36"/>
        <end position="62"/>
    </location>
</feature>
<comment type="caution">
    <text evidence="2">The sequence shown here is derived from an EMBL/GenBank/DDBJ whole genome shotgun (WGS) entry which is preliminary data.</text>
</comment>